<protein>
    <submittedName>
        <fullName evidence="1">Uncharacterized protein</fullName>
    </submittedName>
</protein>
<evidence type="ECO:0000313" key="1">
    <source>
        <dbReference type="EMBL" id="KAI4331542.1"/>
    </source>
</evidence>
<keyword evidence="2" id="KW-1185">Reference proteome</keyword>
<name>A0ACB9N4L1_9MYRT</name>
<gene>
    <name evidence="1" type="ORF">MLD38_029727</name>
</gene>
<dbReference type="Proteomes" id="UP001057402">
    <property type="component" value="Chromosome 8"/>
</dbReference>
<accession>A0ACB9N4L1</accession>
<sequence length="211" mass="23547">MVNLVIELVEMIVLGSGYQSTCVFACWDVPYLRKAFRCGEFFETFFLEFSNSEYYRELMQALDGVISELTSMASFPQGLAHLSSTTLTKAIKLAVEQLLRGLPLRKEHLRAVVVTTAETDLCCISNAEDDILSQISSARPLSQLFANDSIDLLQSRVLHITFLKIKTAFRVDKIVTANLPKFAKGLAIHKGKMLQNKGLVRLDSIKPTGEI</sequence>
<proteinExistence type="predicted"/>
<dbReference type="EMBL" id="CM042887">
    <property type="protein sequence ID" value="KAI4331542.1"/>
    <property type="molecule type" value="Genomic_DNA"/>
</dbReference>
<comment type="caution">
    <text evidence="1">The sequence shown here is derived from an EMBL/GenBank/DDBJ whole genome shotgun (WGS) entry which is preliminary data.</text>
</comment>
<evidence type="ECO:0000313" key="2">
    <source>
        <dbReference type="Proteomes" id="UP001057402"/>
    </source>
</evidence>
<reference evidence="2" key="1">
    <citation type="journal article" date="2023" name="Front. Plant Sci.">
        <title>Chromosomal-level genome assembly of Melastoma candidum provides insights into trichome evolution.</title>
        <authorList>
            <person name="Zhong Y."/>
            <person name="Wu W."/>
            <person name="Sun C."/>
            <person name="Zou P."/>
            <person name="Liu Y."/>
            <person name="Dai S."/>
            <person name="Zhou R."/>
        </authorList>
    </citation>
    <scope>NUCLEOTIDE SEQUENCE [LARGE SCALE GENOMIC DNA]</scope>
</reference>
<organism evidence="1 2">
    <name type="scientific">Melastoma candidum</name>
    <dbReference type="NCBI Taxonomy" id="119954"/>
    <lineage>
        <taxon>Eukaryota</taxon>
        <taxon>Viridiplantae</taxon>
        <taxon>Streptophyta</taxon>
        <taxon>Embryophyta</taxon>
        <taxon>Tracheophyta</taxon>
        <taxon>Spermatophyta</taxon>
        <taxon>Magnoliopsida</taxon>
        <taxon>eudicotyledons</taxon>
        <taxon>Gunneridae</taxon>
        <taxon>Pentapetalae</taxon>
        <taxon>rosids</taxon>
        <taxon>malvids</taxon>
        <taxon>Myrtales</taxon>
        <taxon>Melastomataceae</taxon>
        <taxon>Melastomatoideae</taxon>
        <taxon>Melastomateae</taxon>
        <taxon>Melastoma</taxon>
    </lineage>
</organism>